<evidence type="ECO:0000313" key="1">
    <source>
        <dbReference type="EMBL" id="SMP96537.1"/>
    </source>
</evidence>
<organism evidence="1 2">
    <name type="scientific">Epilithonimonas pallida</name>
    <dbReference type="NCBI Taxonomy" id="373671"/>
    <lineage>
        <taxon>Bacteria</taxon>
        <taxon>Pseudomonadati</taxon>
        <taxon>Bacteroidota</taxon>
        <taxon>Flavobacteriia</taxon>
        <taxon>Flavobacteriales</taxon>
        <taxon>Weeksellaceae</taxon>
        <taxon>Chryseobacterium group</taxon>
        <taxon>Epilithonimonas</taxon>
    </lineage>
</organism>
<keyword evidence="2" id="KW-1185">Reference proteome</keyword>
<sequence length="278" mass="31883">MYEKKKILVKTVFDETKKMLPRGSKSSVASYLSLEFEKRFGFSKDERTFVRFYTSLVEKDKDYDIDDVTLDWFSESLGYKDYKTFCSTHNFSKLNDDSSITNVNVTFDDEAKSLAEKLSQIVVNITTAPVFKLPEFFTKQSNLGIIGIILCGSLVVGSKMYKADDKVAETQNVGQGLGLLQTLSKQCMYWNGKEYIPEDCNQTKDNLVAIDPKKVANFKKITRPDTIRSIKGIWYSKYQNEVEFFTADGKNPDNNTELHQLTDHMLNKYILSKDSIEE</sequence>
<dbReference type="Proteomes" id="UP001158050">
    <property type="component" value="Unassembled WGS sequence"/>
</dbReference>
<dbReference type="EMBL" id="FXUO01000009">
    <property type="protein sequence ID" value="SMP96537.1"/>
    <property type="molecule type" value="Genomic_DNA"/>
</dbReference>
<protein>
    <submittedName>
        <fullName evidence="1">Uncharacterized protein</fullName>
    </submittedName>
</protein>
<evidence type="ECO:0000313" key="2">
    <source>
        <dbReference type="Proteomes" id="UP001158050"/>
    </source>
</evidence>
<accession>A0ABY1R5S4</accession>
<comment type="caution">
    <text evidence="1">The sequence shown here is derived from an EMBL/GenBank/DDBJ whole genome shotgun (WGS) entry which is preliminary data.</text>
</comment>
<dbReference type="RefSeq" id="WP_283417872.1">
    <property type="nucleotide sequence ID" value="NZ_FXUO01000009.1"/>
</dbReference>
<name>A0ABY1R5S4_9FLAO</name>
<gene>
    <name evidence="1" type="ORF">SAMN05421679_10995</name>
</gene>
<reference evidence="1 2" key="1">
    <citation type="submission" date="2017-05" db="EMBL/GenBank/DDBJ databases">
        <authorList>
            <person name="Varghese N."/>
            <person name="Submissions S."/>
        </authorList>
    </citation>
    <scope>NUCLEOTIDE SEQUENCE [LARGE SCALE GENOMIC DNA]</scope>
    <source>
        <strain evidence="1 2">DSM 18015</strain>
    </source>
</reference>
<proteinExistence type="predicted"/>